<dbReference type="OrthoDB" id="5334845at2759"/>
<dbReference type="GO" id="GO:0031177">
    <property type="term" value="F:phosphopantetheine binding"/>
    <property type="evidence" value="ECO:0007669"/>
    <property type="project" value="InterPro"/>
</dbReference>
<dbReference type="SMART" id="SM01294">
    <property type="entry name" value="PKS_PP_betabranch"/>
    <property type="match status" value="1"/>
</dbReference>
<dbReference type="SUPFAM" id="SSF55048">
    <property type="entry name" value="Probable ACP-binding domain of malonyl-CoA ACP transacylase"/>
    <property type="match status" value="1"/>
</dbReference>
<dbReference type="Gene3D" id="3.30.70.250">
    <property type="entry name" value="Malonyl-CoA ACP transacylase, ACP-binding"/>
    <property type="match status" value="1"/>
</dbReference>
<dbReference type="InterPro" id="IPR057326">
    <property type="entry name" value="KR_dom"/>
</dbReference>
<dbReference type="InterPro" id="IPR049900">
    <property type="entry name" value="PKS_mFAS_DH"/>
</dbReference>
<dbReference type="SUPFAM" id="SSF51735">
    <property type="entry name" value="NAD(P)-binding Rossmann-fold domains"/>
    <property type="match status" value="2"/>
</dbReference>
<evidence type="ECO:0000313" key="12">
    <source>
        <dbReference type="Proteomes" id="UP000758603"/>
    </source>
</evidence>
<keyword evidence="5" id="KW-0511">Multifunctional enzyme</keyword>
<dbReference type="SUPFAM" id="SSF52151">
    <property type="entry name" value="FabD/lysophospholipase-like"/>
    <property type="match status" value="1"/>
</dbReference>
<protein>
    <recommendedName>
        <fullName evidence="6">6-methylsalicylic acid synthase</fullName>
        <ecNumber evidence="6">2.3.1.165</ecNumber>
    </recommendedName>
</protein>
<dbReference type="GO" id="GO:0006633">
    <property type="term" value="P:fatty acid biosynthetic process"/>
    <property type="evidence" value="ECO:0007669"/>
    <property type="project" value="InterPro"/>
</dbReference>
<dbReference type="InterPro" id="IPR013968">
    <property type="entry name" value="PKS_KR"/>
</dbReference>
<dbReference type="PROSITE" id="PS52004">
    <property type="entry name" value="KS3_2"/>
    <property type="match status" value="1"/>
</dbReference>
<evidence type="ECO:0000256" key="1">
    <source>
        <dbReference type="ARBA" id="ARBA00022450"/>
    </source>
</evidence>
<dbReference type="InterPro" id="IPR050091">
    <property type="entry name" value="PKS_NRPS_Biosynth_Enz"/>
</dbReference>
<evidence type="ECO:0000259" key="9">
    <source>
        <dbReference type="PROSITE" id="PS52004"/>
    </source>
</evidence>
<dbReference type="Pfam" id="PF08659">
    <property type="entry name" value="KR"/>
    <property type="match status" value="1"/>
</dbReference>
<dbReference type="CDD" id="cd05274">
    <property type="entry name" value="KR_FAS_SDR_x"/>
    <property type="match status" value="1"/>
</dbReference>
<keyword evidence="1" id="KW-0596">Phosphopantetheine</keyword>
<dbReference type="InterPro" id="IPR049552">
    <property type="entry name" value="PKS_DH_N"/>
</dbReference>
<comment type="caution">
    <text evidence="11">The sequence shown here is derived from an EMBL/GenBank/DDBJ whole genome shotgun (WGS) entry which is preliminary data.</text>
</comment>
<dbReference type="InterPro" id="IPR018201">
    <property type="entry name" value="Ketoacyl_synth_AS"/>
</dbReference>
<sequence>MDKKDASGENPSWRWDPWIRRDPRNKKFIEKTISKGNFIPDLENFDAAFFGISPKEAEQMDPHQRLGLEVTWEALEDAGINPKSLSGSDTAVYMGVDSDDYSRLLLEDIPNIEAWMGIGTTAHGIPNRISYHLDLMGPSAAVDAACASSLCAVHVGRQAVLGGESRVAIVGGVNVCLSPALFYMLGSAGALSPDGVCLSFDDDAHGYARGEGAAVLILKRLSHAIADGDRVLATLKGTAVAQDGKTNGIMAPNAKAQELVARKALKVANIDPLTVGYIEAHATSTSLGDPTEVSAISAVYGAGRPSQSPAYIGSIKPNVGHLEAAAGAISLVKAVLAVNKGLIPPQARLQKLNTRVDWENSGLHVVREKTEWEESSGPRRAAICSYGYGGTVSHAVIEQAPVSFPAATGKPGEPTLLLLSAPQEKRLAIQGNAQAEWIAGAGKSESLKAIATTLAQRRAHHDYRASFVVSSHEEAAEAFRTFAKGAASEWVASGRTSETGVSRETVWVFSGHGAQWADMGKELLQNPIFYETIAGIDHIVSQELGYSGLEKLKSGVFQVSEEIQVLTYLVQVGLDRLLKSRGIHPDAVIGHSVGEIAASVSAGCLTPEEGAIIVTRRARLYAQVRGLGGMFLVNLPFAEVSSELGDRKDIVAAIDSSPSSCVVSGAVAPLTEYTNSLKERGIKTFQVKTDIAFHSPMLESLATPLKEALSGALNPQPPTAKLYSTSLADSRTTALRDVDYWVNNMLSPVWLTSAVNAAVEDDFRIFLEVSTHPIVLHSVNETLLEMDLKEFTTISTMRKDKPAEKSILNAIAQLYIKGASVDYVALLGGRRWSSEVPGFKWSQKPFWKEVSTGSFAEDSAHDVDLHSMVGQRTAIAGTNMSLFNTKLNESNKPFPRPHQLHGTNIIPAAVYVNTFLQATGGSVLSDMSLRVPLAVTEELRNVQIVVDGDNVKVASRLSSADDHSWVTHSAARWSLEPSSQSAPAFDIDGAKKRIGTVLPSTFSIDYLTKVGVSGIAFPWAVTEHYGNSKEMIAKVDNDPDNKDITWDVHSWAPTLDSAASVGSTLFHDDEKLRIVSKIDRTIIHSSEPPPKVYYLYVTESDATDDAQSRSADVSVLNVLGELLAQFKGITLTEVDGGSGVHSGVDSLAHQMAWVPARLSEKPLPLKRAVLISQDTKILDQYGEDLQKHVSKVIKLNTAEELKQADVSQLLREKDSAVVYCPGPVEASGDIASLAQKFIWEVATAVKIIVRNNLPVRFFIVTDRVFAAESDTALAQGALYGLARIVASEHSDIWGGLIDNDGSHFPAVPFKYVQEQDIIRYIDGVPRVARLRPFSASQRLPASSNKTLLPKPEGTYVMTGGLGSLGLATCDFLIEKGARRIVIVSRRELPPRNQWAGASDSLAPILTRIQAMESLGATIHVISLDVGKADAHEKLLEILDRLSLPPVLGVIHASGVLEDSLLVDTTADSFERVLSPKISGALALHKAFPPGTIDFFVLYSSIGQLVGTAGQSSYGSGNAFLDTLATHRRSQGDNAIAFQWTAWRNMGMGTSEFLNLELQSKGITDVTADEAFRAWEHLSKYDVDHSVVTRSLAFDEGEPVPCAMFEEIAIRRPRARDSSAPVEETKDDGGNRPTKLPELKVWLDLKLRECLASILKIADIEDIDPRVALSDIGVDSVMTIVLRQKLQSVLKVKVPQTLTWNYPTVVAMVDWFSTQFQD</sequence>
<organism evidence="11 12">
    <name type="scientific">Truncatella angustata</name>
    <dbReference type="NCBI Taxonomy" id="152316"/>
    <lineage>
        <taxon>Eukaryota</taxon>
        <taxon>Fungi</taxon>
        <taxon>Dikarya</taxon>
        <taxon>Ascomycota</taxon>
        <taxon>Pezizomycotina</taxon>
        <taxon>Sordariomycetes</taxon>
        <taxon>Xylariomycetidae</taxon>
        <taxon>Amphisphaeriales</taxon>
        <taxon>Sporocadaceae</taxon>
        <taxon>Truncatella</taxon>
    </lineage>
</organism>
<dbReference type="InterPro" id="IPR014043">
    <property type="entry name" value="Acyl_transferase_dom"/>
</dbReference>
<feature type="domain" description="Ketosynthase family 3 (KS3)" evidence="9">
    <location>
        <begin position="1"/>
        <end position="399"/>
    </location>
</feature>
<dbReference type="GO" id="GO:0004315">
    <property type="term" value="F:3-oxoacyl-[acyl-carrier-protein] synthase activity"/>
    <property type="evidence" value="ECO:0007669"/>
    <property type="project" value="InterPro"/>
</dbReference>
<name>A0A9P8RJP9_9PEZI</name>
<proteinExistence type="predicted"/>
<keyword evidence="2" id="KW-0597">Phosphoprotein</keyword>
<evidence type="ECO:0000259" key="8">
    <source>
        <dbReference type="PROSITE" id="PS50075"/>
    </source>
</evidence>
<dbReference type="RefSeq" id="XP_045950940.1">
    <property type="nucleotide sequence ID" value="XM_046105427.1"/>
</dbReference>
<feature type="active site" description="Proton acceptor; for dehydratase activity" evidence="7">
    <location>
        <position position="898"/>
    </location>
</feature>
<dbReference type="CDD" id="cd00833">
    <property type="entry name" value="PKS"/>
    <property type="match status" value="1"/>
</dbReference>
<dbReference type="SUPFAM" id="SSF53901">
    <property type="entry name" value="Thiolase-like"/>
    <property type="match status" value="1"/>
</dbReference>
<dbReference type="SMART" id="SM00825">
    <property type="entry name" value="PKS_KS"/>
    <property type="match status" value="1"/>
</dbReference>
<evidence type="ECO:0000256" key="7">
    <source>
        <dbReference type="PROSITE-ProRule" id="PRU01363"/>
    </source>
</evidence>
<dbReference type="Proteomes" id="UP000758603">
    <property type="component" value="Unassembled WGS sequence"/>
</dbReference>
<evidence type="ECO:0000256" key="4">
    <source>
        <dbReference type="ARBA" id="ARBA00023002"/>
    </source>
</evidence>
<dbReference type="InterPro" id="IPR016035">
    <property type="entry name" value="Acyl_Trfase/lysoPLipase"/>
</dbReference>
<dbReference type="Gene3D" id="3.10.129.110">
    <property type="entry name" value="Polyketide synthase dehydratase"/>
    <property type="match status" value="1"/>
</dbReference>
<feature type="active site" description="Proton donor; for dehydratase activity" evidence="7">
    <location>
        <position position="1056"/>
    </location>
</feature>
<dbReference type="EC" id="2.3.1.165" evidence="6"/>
<dbReference type="Gene3D" id="3.40.366.10">
    <property type="entry name" value="Malonyl-Coenzyme A Acyl Carrier Protein, domain 2"/>
    <property type="match status" value="1"/>
</dbReference>
<dbReference type="Pfam" id="PF16197">
    <property type="entry name" value="KAsynt_C_assoc"/>
    <property type="match status" value="1"/>
</dbReference>
<dbReference type="InterPro" id="IPR014031">
    <property type="entry name" value="Ketoacyl_synth_C"/>
</dbReference>
<evidence type="ECO:0000256" key="2">
    <source>
        <dbReference type="ARBA" id="ARBA00022553"/>
    </source>
</evidence>
<evidence type="ECO:0000256" key="3">
    <source>
        <dbReference type="ARBA" id="ARBA00022679"/>
    </source>
</evidence>
<dbReference type="PROSITE" id="PS52019">
    <property type="entry name" value="PKS_MFAS_DH"/>
    <property type="match status" value="1"/>
</dbReference>
<dbReference type="Pfam" id="PF00550">
    <property type="entry name" value="PP-binding"/>
    <property type="match status" value="1"/>
</dbReference>
<evidence type="ECO:0000313" key="11">
    <source>
        <dbReference type="EMBL" id="KAH6638668.1"/>
    </source>
</evidence>
<dbReference type="GO" id="GO:0050641">
    <property type="term" value="F:6-methylsalicylic acid synthase activity"/>
    <property type="evidence" value="ECO:0007669"/>
    <property type="project" value="UniProtKB-EC"/>
</dbReference>
<keyword evidence="12" id="KW-1185">Reference proteome</keyword>
<dbReference type="SUPFAM" id="SSF47336">
    <property type="entry name" value="ACP-like"/>
    <property type="match status" value="1"/>
</dbReference>
<dbReference type="PANTHER" id="PTHR43775">
    <property type="entry name" value="FATTY ACID SYNTHASE"/>
    <property type="match status" value="1"/>
</dbReference>
<dbReference type="InterPro" id="IPR042104">
    <property type="entry name" value="PKS_dehydratase_sf"/>
</dbReference>
<feature type="region of interest" description="N-terminal hotdog fold" evidence="7">
    <location>
        <begin position="866"/>
        <end position="980"/>
    </location>
</feature>
<dbReference type="Gene3D" id="3.40.50.720">
    <property type="entry name" value="NAD(P)-binding Rossmann-like Domain"/>
    <property type="match status" value="1"/>
</dbReference>
<dbReference type="InterPro" id="IPR036291">
    <property type="entry name" value="NAD(P)-bd_dom_sf"/>
</dbReference>
<dbReference type="Gene3D" id="3.40.47.10">
    <property type="match status" value="1"/>
</dbReference>
<dbReference type="SMART" id="SM00827">
    <property type="entry name" value="PKS_AT"/>
    <property type="match status" value="1"/>
</dbReference>
<dbReference type="InterPro" id="IPR020841">
    <property type="entry name" value="PKS_Beta-ketoAc_synthase_dom"/>
</dbReference>
<accession>A0A9P8RJP9</accession>
<dbReference type="InterPro" id="IPR001227">
    <property type="entry name" value="Ac_transferase_dom_sf"/>
</dbReference>
<evidence type="ECO:0000256" key="6">
    <source>
        <dbReference type="ARBA" id="ARBA00038879"/>
    </source>
</evidence>
<keyword evidence="4" id="KW-0560">Oxidoreductase</keyword>
<feature type="domain" description="Carrier" evidence="8">
    <location>
        <begin position="1640"/>
        <end position="1715"/>
    </location>
</feature>
<dbReference type="EMBL" id="JAGPXC010000015">
    <property type="protein sequence ID" value="KAH6638668.1"/>
    <property type="molecule type" value="Genomic_DNA"/>
</dbReference>
<feature type="region of interest" description="C-terminal hotdog fold" evidence="7">
    <location>
        <begin position="995"/>
        <end position="1140"/>
    </location>
</feature>
<dbReference type="InterPro" id="IPR016036">
    <property type="entry name" value="Malonyl_transacylase_ACP-bd"/>
</dbReference>
<dbReference type="InterPro" id="IPR032821">
    <property type="entry name" value="PKS_assoc"/>
</dbReference>
<dbReference type="SMART" id="SM00822">
    <property type="entry name" value="PKS_KR"/>
    <property type="match status" value="1"/>
</dbReference>
<dbReference type="Pfam" id="PF02801">
    <property type="entry name" value="Ketoacyl-synt_C"/>
    <property type="match status" value="1"/>
</dbReference>
<gene>
    <name evidence="11" type="ORF">BKA67DRAFT_615055</name>
</gene>
<keyword evidence="3" id="KW-0808">Transferase</keyword>
<dbReference type="Gene3D" id="1.10.1200.10">
    <property type="entry name" value="ACP-like"/>
    <property type="match status" value="1"/>
</dbReference>
<dbReference type="PROSITE" id="PS00606">
    <property type="entry name" value="KS3_1"/>
    <property type="match status" value="1"/>
</dbReference>
<dbReference type="InterPro" id="IPR020807">
    <property type="entry name" value="PKS_DH"/>
</dbReference>
<dbReference type="Pfam" id="PF00698">
    <property type="entry name" value="Acyl_transf_1"/>
    <property type="match status" value="1"/>
</dbReference>
<dbReference type="InterPro" id="IPR036736">
    <property type="entry name" value="ACP-like_sf"/>
</dbReference>
<dbReference type="PANTHER" id="PTHR43775:SF22">
    <property type="entry name" value="SYNTHASE, PUTATIVE (JCVI)-RELATED"/>
    <property type="match status" value="1"/>
</dbReference>
<dbReference type="PROSITE" id="PS50075">
    <property type="entry name" value="CARRIER"/>
    <property type="match status" value="1"/>
</dbReference>
<dbReference type="InterPro" id="IPR009081">
    <property type="entry name" value="PP-bd_ACP"/>
</dbReference>
<dbReference type="SMART" id="SM00826">
    <property type="entry name" value="PKS_DH"/>
    <property type="match status" value="1"/>
</dbReference>
<dbReference type="GO" id="GO:0016491">
    <property type="term" value="F:oxidoreductase activity"/>
    <property type="evidence" value="ECO:0007669"/>
    <property type="project" value="UniProtKB-KW"/>
</dbReference>
<dbReference type="SMART" id="SM00823">
    <property type="entry name" value="PKS_PP"/>
    <property type="match status" value="1"/>
</dbReference>
<evidence type="ECO:0000259" key="10">
    <source>
        <dbReference type="PROSITE" id="PS52019"/>
    </source>
</evidence>
<reference evidence="11" key="1">
    <citation type="journal article" date="2021" name="Nat. Commun.">
        <title>Genetic determinants of endophytism in the Arabidopsis root mycobiome.</title>
        <authorList>
            <person name="Mesny F."/>
            <person name="Miyauchi S."/>
            <person name="Thiergart T."/>
            <person name="Pickel B."/>
            <person name="Atanasova L."/>
            <person name="Karlsson M."/>
            <person name="Huettel B."/>
            <person name="Barry K.W."/>
            <person name="Haridas S."/>
            <person name="Chen C."/>
            <person name="Bauer D."/>
            <person name="Andreopoulos W."/>
            <person name="Pangilinan J."/>
            <person name="LaButti K."/>
            <person name="Riley R."/>
            <person name="Lipzen A."/>
            <person name="Clum A."/>
            <person name="Drula E."/>
            <person name="Henrissat B."/>
            <person name="Kohler A."/>
            <person name="Grigoriev I.V."/>
            <person name="Martin F.M."/>
            <person name="Hacquard S."/>
        </authorList>
    </citation>
    <scope>NUCLEOTIDE SEQUENCE</scope>
    <source>
        <strain evidence="11">MPI-SDFR-AT-0073</strain>
    </source>
</reference>
<dbReference type="Pfam" id="PF21089">
    <property type="entry name" value="PKS_DH_N"/>
    <property type="match status" value="1"/>
</dbReference>
<dbReference type="InterPro" id="IPR020806">
    <property type="entry name" value="PKS_PP-bd"/>
</dbReference>
<evidence type="ECO:0000256" key="5">
    <source>
        <dbReference type="ARBA" id="ARBA00023268"/>
    </source>
</evidence>
<feature type="domain" description="PKS/mFAS DH" evidence="10">
    <location>
        <begin position="866"/>
        <end position="1140"/>
    </location>
</feature>
<dbReference type="GO" id="GO:0004312">
    <property type="term" value="F:fatty acid synthase activity"/>
    <property type="evidence" value="ECO:0007669"/>
    <property type="project" value="TreeGrafter"/>
</dbReference>
<dbReference type="Pfam" id="PF00109">
    <property type="entry name" value="ketoacyl-synt"/>
    <property type="match status" value="1"/>
</dbReference>
<dbReference type="GeneID" id="70134318"/>
<dbReference type="InterPro" id="IPR016039">
    <property type="entry name" value="Thiolase-like"/>
</dbReference>
<dbReference type="GO" id="GO:0044550">
    <property type="term" value="P:secondary metabolite biosynthetic process"/>
    <property type="evidence" value="ECO:0007669"/>
    <property type="project" value="TreeGrafter"/>
</dbReference>
<dbReference type="InterPro" id="IPR014030">
    <property type="entry name" value="Ketoacyl_synth_N"/>
</dbReference>